<keyword evidence="1" id="KW-0812">Transmembrane</keyword>
<keyword evidence="1" id="KW-1133">Transmembrane helix</keyword>
<feature type="transmembrane region" description="Helical" evidence="1">
    <location>
        <begin position="166"/>
        <end position="188"/>
    </location>
</feature>
<dbReference type="EMBL" id="RDOJ01000016">
    <property type="protein sequence ID" value="RLZ07759.1"/>
    <property type="molecule type" value="Genomic_DNA"/>
</dbReference>
<dbReference type="RefSeq" id="WP_121935232.1">
    <property type="nucleotide sequence ID" value="NZ_RDOJ01000016.1"/>
</dbReference>
<gene>
    <name evidence="2" type="ORF">EAH69_10855</name>
</gene>
<comment type="caution">
    <text evidence="2">The sequence shown here is derived from an EMBL/GenBank/DDBJ whole genome shotgun (WGS) entry which is preliminary data.</text>
</comment>
<dbReference type="AlphaFoldDB" id="A0A3L9MB47"/>
<feature type="transmembrane region" description="Helical" evidence="1">
    <location>
        <begin position="120"/>
        <end position="143"/>
    </location>
</feature>
<accession>A0A3L9MB47</accession>
<evidence type="ECO:0000256" key="1">
    <source>
        <dbReference type="SAM" id="Phobius"/>
    </source>
</evidence>
<dbReference type="OrthoDB" id="1253310at2"/>
<evidence type="ECO:0000313" key="2">
    <source>
        <dbReference type="EMBL" id="RLZ07759.1"/>
    </source>
</evidence>
<keyword evidence="3" id="KW-1185">Reference proteome</keyword>
<feature type="transmembrane region" description="Helical" evidence="1">
    <location>
        <begin position="89"/>
        <end position="108"/>
    </location>
</feature>
<reference evidence="2 3" key="1">
    <citation type="submission" date="2018-10" db="EMBL/GenBank/DDBJ databases">
        <authorList>
            <person name="Chen X."/>
        </authorList>
    </citation>
    <scope>NUCLEOTIDE SEQUENCE [LARGE SCALE GENOMIC DNA]</scope>
    <source>
        <strain evidence="2 3">YIM 102668</strain>
    </source>
</reference>
<name>A0A3L9MB47_9FLAO</name>
<protein>
    <submittedName>
        <fullName evidence="2">Uncharacterized protein</fullName>
    </submittedName>
</protein>
<organism evidence="2 3">
    <name type="scientific">Faecalibacter macacae</name>
    <dbReference type="NCBI Taxonomy" id="1859289"/>
    <lineage>
        <taxon>Bacteria</taxon>
        <taxon>Pseudomonadati</taxon>
        <taxon>Bacteroidota</taxon>
        <taxon>Flavobacteriia</taxon>
        <taxon>Flavobacteriales</taxon>
        <taxon>Weeksellaceae</taxon>
        <taxon>Faecalibacter</taxon>
    </lineage>
</organism>
<dbReference type="Proteomes" id="UP000275348">
    <property type="component" value="Unassembled WGS sequence"/>
</dbReference>
<keyword evidence="1" id="KW-0472">Membrane</keyword>
<proteinExistence type="predicted"/>
<sequence>MVKKSVLNKLSAKELEKYIAPNSRFTSDAIKLALEILNERGFTFSEEEINRINSLIKTKIENERKENLLDSNLVYPNHPEAKELFTKTFIVGVSIFGTFVFGSYYLYCNFKILNKINKKAIIALLLFTGFSILVDVIILPFLYEHQEEITEVIRRNTIITRLHEKYFYLIIFFLIRLIYSLAFIDLIWRKFIGKDLKYKEKTELI</sequence>
<evidence type="ECO:0000313" key="3">
    <source>
        <dbReference type="Proteomes" id="UP000275348"/>
    </source>
</evidence>